<keyword evidence="2" id="KW-1185">Reference proteome</keyword>
<proteinExistence type="predicted"/>
<protein>
    <submittedName>
        <fullName evidence="1">Uncharacterized protein</fullName>
    </submittedName>
</protein>
<dbReference type="EMBL" id="JACGCI010000131">
    <property type="protein sequence ID" value="KAF6743987.1"/>
    <property type="molecule type" value="Genomic_DNA"/>
</dbReference>
<comment type="caution">
    <text evidence="1">The sequence shown here is derived from an EMBL/GenBank/DDBJ whole genome shotgun (WGS) entry which is preliminary data.</text>
</comment>
<evidence type="ECO:0000313" key="2">
    <source>
        <dbReference type="Proteomes" id="UP000521943"/>
    </source>
</evidence>
<evidence type="ECO:0000313" key="1">
    <source>
        <dbReference type="EMBL" id="KAF6743987.1"/>
    </source>
</evidence>
<organism evidence="1 2">
    <name type="scientific">Ephemerocybe angulata</name>
    <dbReference type="NCBI Taxonomy" id="980116"/>
    <lineage>
        <taxon>Eukaryota</taxon>
        <taxon>Fungi</taxon>
        <taxon>Dikarya</taxon>
        <taxon>Basidiomycota</taxon>
        <taxon>Agaricomycotina</taxon>
        <taxon>Agaricomycetes</taxon>
        <taxon>Agaricomycetidae</taxon>
        <taxon>Agaricales</taxon>
        <taxon>Agaricineae</taxon>
        <taxon>Psathyrellaceae</taxon>
        <taxon>Ephemerocybe</taxon>
    </lineage>
</organism>
<name>A0A8H6LX77_9AGAR</name>
<reference evidence="1 2" key="1">
    <citation type="submission" date="2020-07" db="EMBL/GenBank/DDBJ databases">
        <title>Comparative genomics of pyrophilous fungi reveals a link between fire events and developmental genes.</title>
        <authorList>
            <consortium name="DOE Joint Genome Institute"/>
            <person name="Steindorff A.S."/>
            <person name="Carver A."/>
            <person name="Calhoun S."/>
            <person name="Stillman K."/>
            <person name="Liu H."/>
            <person name="Lipzen A."/>
            <person name="Pangilinan J."/>
            <person name="Labutti K."/>
            <person name="Bruns T.D."/>
            <person name="Grigoriev I.V."/>
        </authorList>
    </citation>
    <scope>NUCLEOTIDE SEQUENCE [LARGE SCALE GENOMIC DNA]</scope>
    <source>
        <strain evidence="1 2">CBS 144469</strain>
    </source>
</reference>
<dbReference type="Proteomes" id="UP000521943">
    <property type="component" value="Unassembled WGS sequence"/>
</dbReference>
<sequence length="221" mass="24465">MPTRIRGAPTSILAISSLRRTLGQSSHRFMYCGIRTLLELFMQLAFQTPISRSLGQAATDARTTMPAEGIRQHRAPGAYRRPGKLGGKAPCALHSKLPNENTGTCWGSYITIDNDNVSTARTLVSRSQPYATSLFQSQTRTSKPHEARNTVLNPSGEAEVFTVQAFDKLGIAFKRQCETVLQERLQSQAKRALDYPRCQSMRLHDTEVIDGDPEQAAVIDD</sequence>
<accession>A0A8H6LX77</accession>
<gene>
    <name evidence="1" type="ORF">DFP72DRAFT_1079285</name>
</gene>
<dbReference type="AlphaFoldDB" id="A0A8H6LX77"/>